<feature type="signal peptide" evidence="2">
    <location>
        <begin position="1"/>
        <end position="20"/>
    </location>
</feature>
<dbReference type="InterPro" id="IPR018718">
    <property type="entry name" value="DUF2242"/>
</dbReference>
<dbReference type="PROSITE" id="PS51257">
    <property type="entry name" value="PROKAR_LIPOPROTEIN"/>
    <property type="match status" value="1"/>
</dbReference>
<name>A0ABP8HTM1_9BURK</name>
<feature type="chain" id="PRO_5045473298" description="DUF2242 domain-containing protein" evidence="2">
    <location>
        <begin position="21"/>
        <end position="215"/>
    </location>
</feature>
<evidence type="ECO:0000313" key="4">
    <source>
        <dbReference type="Proteomes" id="UP001501671"/>
    </source>
</evidence>
<accession>A0ABP8HTM1</accession>
<comment type="caution">
    <text evidence="3">The sequence shown here is derived from an EMBL/GenBank/DDBJ whole genome shotgun (WGS) entry which is preliminary data.</text>
</comment>
<organism evidence="3 4">
    <name type="scientific">Pigmentiphaga soli</name>
    <dbReference type="NCBI Taxonomy" id="1007095"/>
    <lineage>
        <taxon>Bacteria</taxon>
        <taxon>Pseudomonadati</taxon>
        <taxon>Pseudomonadota</taxon>
        <taxon>Betaproteobacteria</taxon>
        <taxon>Burkholderiales</taxon>
        <taxon>Alcaligenaceae</taxon>
        <taxon>Pigmentiphaga</taxon>
    </lineage>
</organism>
<keyword evidence="4" id="KW-1185">Reference proteome</keyword>
<evidence type="ECO:0008006" key="5">
    <source>
        <dbReference type="Google" id="ProtNLM"/>
    </source>
</evidence>
<evidence type="ECO:0000256" key="2">
    <source>
        <dbReference type="SAM" id="SignalP"/>
    </source>
</evidence>
<evidence type="ECO:0000313" key="3">
    <source>
        <dbReference type="EMBL" id="GAA4344262.1"/>
    </source>
</evidence>
<protein>
    <recommendedName>
        <fullName evidence="5">DUF2242 domain-containing protein</fullName>
    </recommendedName>
</protein>
<gene>
    <name evidence="3" type="ORF">GCM10023144_47840</name>
</gene>
<feature type="compositionally biased region" description="Pro residues" evidence="1">
    <location>
        <begin position="199"/>
        <end position="215"/>
    </location>
</feature>
<reference evidence="4" key="1">
    <citation type="journal article" date="2019" name="Int. J. Syst. Evol. Microbiol.">
        <title>The Global Catalogue of Microorganisms (GCM) 10K type strain sequencing project: providing services to taxonomists for standard genome sequencing and annotation.</title>
        <authorList>
            <consortium name="The Broad Institute Genomics Platform"/>
            <consortium name="The Broad Institute Genome Sequencing Center for Infectious Disease"/>
            <person name="Wu L."/>
            <person name="Ma J."/>
        </authorList>
    </citation>
    <scope>NUCLEOTIDE SEQUENCE [LARGE SCALE GENOMIC DNA]</scope>
    <source>
        <strain evidence="4">JCM 17666</strain>
    </source>
</reference>
<dbReference type="Pfam" id="PF10001">
    <property type="entry name" value="DUF2242"/>
    <property type="match status" value="1"/>
</dbReference>
<dbReference type="RefSeq" id="WP_345252481.1">
    <property type="nucleotide sequence ID" value="NZ_BAABFO010000046.1"/>
</dbReference>
<keyword evidence="2" id="KW-0732">Signal</keyword>
<evidence type="ECO:0000256" key="1">
    <source>
        <dbReference type="SAM" id="MobiDB-lite"/>
    </source>
</evidence>
<dbReference type="EMBL" id="BAABFO010000046">
    <property type="protein sequence ID" value="GAA4344262.1"/>
    <property type="molecule type" value="Genomic_DNA"/>
</dbReference>
<feature type="region of interest" description="Disordered" evidence="1">
    <location>
        <begin position="192"/>
        <end position="215"/>
    </location>
</feature>
<dbReference type="Proteomes" id="UP001501671">
    <property type="component" value="Unassembled WGS sequence"/>
</dbReference>
<sequence length="215" mass="22348">MRYRSTSFHSSLTGALAASAATALFLAGCAHPQRPIYDHEAFEGGGTYSRPFDAANTAACEAARRALLSQGYVVYEAAADKVNARKSFQPDNDQHIEIDFHVVCTADAGNGRATVFANALQDRFALKKNANSASVGVGVLGSVSMPFGNSDDSMVKVASETITQGSFYERFFGLVEQYVQASAGSVVQPTAEAGAGPQAAPPAAPALPAAPPSAR</sequence>
<proteinExistence type="predicted"/>